<sequence>MDSCPPPPISHRYSVPLAVLLTANHLHFFTLTQSALPLLLSNSNTPLPLVGVVFGEFRAEEEAASRFAFDFDATELSVRMCPPPFYFSSP</sequence>
<dbReference type="EMBL" id="JAINUF010000018">
    <property type="protein sequence ID" value="KAJ8338096.1"/>
    <property type="molecule type" value="Genomic_DNA"/>
</dbReference>
<evidence type="ECO:0000313" key="1">
    <source>
        <dbReference type="EMBL" id="KAJ8338096.1"/>
    </source>
</evidence>
<organism evidence="1 2">
    <name type="scientific">Synaphobranchus kaupii</name>
    <name type="common">Kaup's arrowtooth eel</name>
    <dbReference type="NCBI Taxonomy" id="118154"/>
    <lineage>
        <taxon>Eukaryota</taxon>
        <taxon>Metazoa</taxon>
        <taxon>Chordata</taxon>
        <taxon>Craniata</taxon>
        <taxon>Vertebrata</taxon>
        <taxon>Euteleostomi</taxon>
        <taxon>Actinopterygii</taxon>
        <taxon>Neopterygii</taxon>
        <taxon>Teleostei</taxon>
        <taxon>Anguilliformes</taxon>
        <taxon>Synaphobranchidae</taxon>
        <taxon>Synaphobranchus</taxon>
    </lineage>
</organism>
<evidence type="ECO:0000313" key="2">
    <source>
        <dbReference type="Proteomes" id="UP001152622"/>
    </source>
</evidence>
<comment type="caution">
    <text evidence="1">The sequence shown here is derived from an EMBL/GenBank/DDBJ whole genome shotgun (WGS) entry which is preliminary data.</text>
</comment>
<gene>
    <name evidence="1" type="ORF">SKAU_G00370620</name>
</gene>
<name>A0A9Q1EFZ5_SYNKA</name>
<dbReference type="AlphaFoldDB" id="A0A9Q1EFZ5"/>
<reference evidence="1" key="1">
    <citation type="journal article" date="2023" name="Science">
        <title>Genome structures resolve the early diversification of teleost fishes.</title>
        <authorList>
            <person name="Parey E."/>
            <person name="Louis A."/>
            <person name="Montfort J."/>
            <person name="Bouchez O."/>
            <person name="Roques C."/>
            <person name="Iampietro C."/>
            <person name="Lluch J."/>
            <person name="Castinel A."/>
            <person name="Donnadieu C."/>
            <person name="Desvignes T."/>
            <person name="Floi Bucao C."/>
            <person name="Jouanno E."/>
            <person name="Wen M."/>
            <person name="Mejri S."/>
            <person name="Dirks R."/>
            <person name="Jansen H."/>
            <person name="Henkel C."/>
            <person name="Chen W.J."/>
            <person name="Zahm M."/>
            <person name="Cabau C."/>
            <person name="Klopp C."/>
            <person name="Thompson A.W."/>
            <person name="Robinson-Rechavi M."/>
            <person name="Braasch I."/>
            <person name="Lecointre G."/>
            <person name="Bobe J."/>
            <person name="Postlethwait J.H."/>
            <person name="Berthelot C."/>
            <person name="Roest Crollius H."/>
            <person name="Guiguen Y."/>
        </authorList>
    </citation>
    <scope>NUCLEOTIDE SEQUENCE</scope>
    <source>
        <strain evidence="1">WJC10195</strain>
    </source>
</reference>
<proteinExistence type="predicted"/>
<protein>
    <submittedName>
        <fullName evidence="1">Uncharacterized protein</fullName>
    </submittedName>
</protein>
<dbReference type="Proteomes" id="UP001152622">
    <property type="component" value="Chromosome 18"/>
</dbReference>
<accession>A0A9Q1EFZ5</accession>
<keyword evidence="2" id="KW-1185">Reference proteome</keyword>